<organism evidence="2 3">
    <name type="scientific">Mesorhizobium plurifarium</name>
    <dbReference type="NCBI Taxonomy" id="69974"/>
    <lineage>
        <taxon>Bacteria</taxon>
        <taxon>Pseudomonadati</taxon>
        <taxon>Pseudomonadota</taxon>
        <taxon>Alphaproteobacteria</taxon>
        <taxon>Hyphomicrobiales</taxon>
        <taxon>Phyllobacteriaceae</taxon>
        <taxon>Mesorhizobium</taxon>
    </lineage>
</organism>
<protein>
    <submittedName>
        <fullName evidence="2">Uncharacterized protein</fullName>
    </submittedName>
</protein>
<proteinExistence type="predicted"/>
<feature type="region of interest" description="Disordered" evidence="1">
    <location>
        <begin position="28"/>
        <end position="54"/>
    </location>
</feature>
<dbReference type="AlphaFoldDB" id="A0A0K2VYM5"/>
<evidence type="ECO:0000313" key="3">
    <source>
        <dbReference type="Proteomes" id="UP000182888"/>
    </source>
</evidence>
<reference evidence="3" key="1">
    <citation type="submission" date="2014-08" db="EMBL/GenBank/DDBJ databases">
        <authorList>
            <person name="Edwards T."/>
        </authorList>
    </citation>
    <scope>NUCLEOTIDE SEQUENCE [LARGE SCALE GENOMIC DNA]</scope>
</reference>
<gene>
    <name evidence="2" type="ORF">MPL1032_210073</name>
</gene>
<dbReference type="EMBL" id="CCND01000014">
    <property type="protein sequence ID" value="CDX57340.1"/>
    <property type="molecule type" value="Genomic_DNA"/>
</dbReference>
<dbReference type="Proteomes" id="UP000182888">
    <property type="component" value="Unassembled WGS sequence"/>
</dbReference>
<sequence>MSSCILVDIAGKRLCSAPLAEASLSLRDGLERQRRQHQPDAAGDQDGRRKRFPMALERRRSPFPIVTHTRSLPKAQRIHSLLRGRKATAALTVDAITRHVHIAGCLTWGIFDEENLRKADAGEA</sequence>
<accession>A0A0K2VYM5</accession>
<evidence type="ECO:0000313" key="2">
    <source>
        <dbReference type="EMBL" id="CDX57340.1"/>
    </source>
</evidence>
<evidence type="ECO:0000256" key="1">
    <source>
        <dbReference type="SAM" id="MobiDB-lite"/>
    </source>
</evidence>
<name>A0A0K2VYM5_MESPL</name>